<dbReference type="InterPro" id="IPR045247">
    <property type="entry name" value="Oye-like"/>
</dbReference>
<dbReference type="PANTHER" id="PTHR22893">
    <property type="entry name" value="NADH OXIDOREDUCTASE-RELATED"/>
    <property type="match status" value="1"/>
</dbReference>
<proteinExistence type="predicted"/>
<accession>A0A0D6ER16</accession>
<feature type="domain" description="NADH:flavin oxidoreductase/NADH oxidase N-terminal" evidence="1">
    <location>
        <begin position="6"/>
        <end position="342"/>
    </location>
</feature>
<dbReference type="InterPro" id="IPR013785">
    <property type="entry name" value="Aldolase_TIM"/>
</dbReference>
<evidence type="ECO:0000313" key="2">
    <source>
        <dbReference type="EMBL" id="CEQ42288.1"/>
    </source>
</evidence>
<name>A0A0D6ER16_SPOSA</name>
<evidence type="ECO:0000259" key="1">
    <source>
        <dbReference type="Pfam" id="PF00724"/>
    </source>
</evidence>
<keyword evidence="3" id="KW-1185">Reference proteome</keyword>
<dbReference type="InterPro" id="IPR001155">
    <property type="entry name" value="OxRdtase_FMN_N"/>
</dbReference>
<dbReference type="PANTHER" id="PTHR22893:SF91">
    <property type="entry name" value="NADPH DEHYDROGENASE 2-RELATED"/>
    <property type="match status" value="1"/>
</dbReference>
<sequence>MVVASKLFEPLQVGEVKLSHRIAMAPLTRFRANETHAPQDVHAEYYSQRGSYPGTLLISEGTFIDAKAGGYKGVPGIWTDEQIVGWKKVVDAGSSPLGALGRAADPNALKEELGADVVSSSDLAFEGGAKPRALTKEEIKEYVGFYARAAKNFVEKAGGDGVEIHGASGYLIDQFTQTTCNNRTDEYGGSVENRVRFGLEVVDAVVAAVGAKKTGIRFSPYSAFQETELDGFGFTGMKMELPAIKETFTYFVEQIKSRHPDFAYIHAVESRIAGSYEIEADAAETLDFINELWAPRPFFHAGGFKADTAAATADENENAVIVFGRYFISNPDLVARIKNNVPFAEYDRETFYKIGPTETKGYIDYPFATKN</sequence>
<protein>
    <submittedName>
        <fullName evidence="2">SPOSA6832_04079-mRNA-1:cds</fullName>
    </submittedName>
</protein>
<dbReference type="AlphaFoldDB" id="A0A0D6ER16"/>
<evidence type="ECO:0000313" key="3">
    <source>
        <dbReference type="Proteomes" id="UP000243876"/>
    </source>
</evidence>
<dbReference type="EMBL" id="CENE01000023">
    <property type="protein sequence ID" value="CEQ42288.1"/>
    <property type="molecule type" value="Genomic_DNA"/>
</dbReference>
<dbReference type="Gene3D" id="3.20.20.70">
    <property type="entry name" value="Aldolase class I"/>
    <property type="match status" value="1"/>
</dbReference>
<gene>
    <name evidence="2" type="primary">SPOSA6832_04079</name>
</gene>
<dbReference type="Proteomes" id="UP000243876">
    <property type="component" value="Unassembled WGS sequence"/>
</dbReference>
<dbReference type="SUPFAM" id="SSF51395">
    <property type="entry name" value="FMN-linked oxidoreductases"/>
    <property type="match status" value="1"/>
</dbReference>
<dbReference type="OrthoDB" id="276546at2759"/>
<organism evidence="2 3">
    <name type="scientific">Sporidiobolus salmonicolor</name>
    <name type="common">Yeast-like fungus</name>
    <name type="synonym">Sporobolomyces salmonicolor</name>
    <dbReference type="NCBI Taxonomy" id="5005"/>
    <lineage>
        <taxon>Eukaryota</taxon>
        <taxon>Fungi</taxon>
        <taxon>Dikarya</taxon>
        <taxon>Basidiomycota</taxon>
        <taxon>Pucciniomycotina</taxon>
        <taxon>Microbotryomycetes</taxon>
        <taxon>Sporidiobolales</taxon>
        <taxon>Sporidiobolaceae</taxon>
        <taxon>Sporobolomyces</taxon>
    </lineage>
</organism>
<reference evidence="3" key="1">
    <citation type="submission" date="2015-02" db="EMBL/GenBank/DDBJ databases">
        <authorList>
            <person name="Gon?alves P."/>
        </authorList>
    </citation>
    <scope>NUCLEOTIDE SEQUENCE [LARGE SCALE GENOMIC DNA]</scope>
</reference>
<dbReference type="GO" id="GO:0010181">
    <property type="term" value="F:FMN binding"/>
    <property type="evidence" value="ECO:0007669"/>
    <property type="project" value="InterPro"/>
</dbReference>
<dbReference type="GO" id="GO:0003959">
    <property type="term" value="F:NADPH dehydrogenase activity"/>
    <property type="evidence" value="ECO:0007669"/>
    <property type="project" value="TreeGrafter"/>
</dbReference>
<dbReference type="Pfam" id="PF00724">
    <property type="entry name" value="Oxidored_FMN"/>
    <property type="match status" value="1"/>
</dbReference>